<feature type="site" description="Transition state stabilizer" evidence="9">
    <location>
        <position position="106"/>
    </location>
</feature>
<dbReference type="PANTHER" id="PTHR43126:SF1">
    <property type="entry name" value="D-ALANYL-D-ALANINE DIPEPTIDASE"/>
    <property type="match status" value="1"/>
</dbReference>
<feature type="region of interest" description="Disordered" evidence="11">
    <location>
        <begin position="14"/>
        <end position="39"/>
    </location>
</feature>
<comment type="similarity">
    <text evidence="9 10">Belongs to the peptidase M15D family.</text>
</comment>
<dbReference type="HAMAP" id="MF_01924">
    <property type="entry name" value="A_A_dipeptidase"/>
    <property type="match status" value="1"/>
</dbReference>
<comment type="function">
    <text evidence="9 10">Catalyzes hydrolysis of the D-alanyl-D-alanine dipeptide.</text>
</comment>
<evidence type="ECO:0000256" key="7">
    <source>
        <dbReference type="ARBA" id="ARBA00023049"/>
    </source>
</evidence>
<dbReference type="EC" id="3.4.13.22" evidence="9 10"/>
<feature type="binding site" evidence="9">
    <location>
        <position position="151"/>
    </location>
    <ligand>
        <name>Zn(2+)</name>
        <dbReference type="ChEBI" id="CHEBI:29105"/>
        <note>catalytic</note>
    </ligand>
</feature>
<dbReference type="InterPro" id="IPR009045">
    <property type="entry name" value="Zn_M74/Hedgehog-like"/>
</dbReference>
<evidence type="ECO:0000256" key="11">
    <source>
        <dbReference type="SAM" id="MobiDB-lite"/>
    </source>
</evidence>
<sequence length="265" mass="29020">MVVVAVAALLPGCPAPQRPEPTPSAPVTPTATEPRAPAGFVDLSDVDPTVVTDIRYATAHNFVGRPIAGYREPLCLLTRPAAEALRRVQQAARATGHRLKVYDCYRPQRAVDDFVAWAGRPGEQQTKVEFYPDVAKSRLFADGYLGAPTAHSRGSTVDVTLVPDPPPEQPPYAPDAPLVACTAPAGERFADNGVDMGTGFDCFDPRAHTADRRITGDARDNRELLVRLMADAGFTNYPREWWHYRLADEPYPDTYFDFPVARSSL</sequence>
<evidence type="ECO:0000256" key="8">
    <source>
        <dbReference type="ARBA" id="ARBA00023316"/>
    </source>
</evidence>
<keyword evidence="4 9" id="KW-0378">Hydrolase</keyword>
<evidence type="ECO:0000313" key="13">
    <source>
        <dbReference type="Proteomes" id="UP001596207"/>
    </source>
</evidence>
<keyword evidence="3 9" id="KW-0479">Metal-binding</keyword>
<feature type="active site" description="Proton donor/acceptor" evidence="9">
    <location>
        <position position="240"/>
    </location>
</feature>
<dbReference type="Gene3D" id="3.30.1380.10">
    <property type="match status" value="1"/>
</dbReference>
<keyword evidence="6 9" id="KW-0224">Dipeptidase</keyword>
<organism evidence="12 13">
    <name type="scientific">Micromonospora harpali</name>
    <dbReference type="NCBI Taxonomy" id="1490225"/>
    <lineage>
        <taxon>Bacteria</taxon>
        <taxon>Bacillati</taxon>
        <taxon>Actinomycetota</taxon>
        <taxon>Actinomycetes</taxon>
        <taxon>Micromonosporales</taxon>
        <taxon>Micromonosporaceae</taxon>
        <taxon>Micromonospora</taxon>
    </lineage>
</organism>
<evidence type="ECO:0000256" key="1">
    <source>
        <dbReference type="ARBA" id="ARBA00001362"/>
    </source>
</evidence>
<evidence type="ECO:0000313" key="12">
    <source>
        <dbReference type="EMBL" id="MFC5944542.1"/>
    </source>
</evidence>
<reference evidence="13" key="1">
    <citation type="journal article" date="2019" name="Int. J. Syst. Evol. Microbiol.">
        <title>The Global Catalogue of Microorganisms (GCM) 10K type strain sequencing project: providing services to taxonomists for standard genome sequencing and annotation.</title>
        <authorList>
            <consortium name="The Broad Institute Genomics Platform"/>
            <consortium name="The Broad Institute Genome Sequencing Center for Infectious Disease"/>
            <person name="Wu L."/>
            <person name="Ma J."/>
        </authorList>
    </citation>
    <scope>NUCLEOTIDE SEQUENCE [LARGE SCALE GENOMIC DNA]</scope>
    <source>
        <strain evidence="13">CGMCC 4.7173</strain>
    </source>
</reference>
<evidence type="ECO:0000256" key="2">
    <source>
        <dbReference type="ARBA" id="ARBA00022670"/>
    </source>
</evidence>
<feature type="compositionally biased region" description="Pro residues" evidence="11">
    <location>
        <begin position="14"/>
        <end position="26"/>
    </location>
</feature>
<gene>
    <name evidence="12" type="ORF">ACFPZ4_24095</name>
</gene>
<dbReference type="SUPFAM" id="SSF55166">
    <property type="entry name" value="Hedgehog/DD-peptidase"/>
    <property type="match status" value="1"/>
</dbReference>
<evidence type="ECO:0000256" key="10">
    <source>
        <dbReference type="PIRNR" id="PIRNR026671"/>
    </source>
</evidence>
<comment type="cofactor">
    <cofactor evidence="9">
        <name>Zn(2+)</name>
        <dbReference type="ChEBI" id="CHEBI:29105"/>
    </cofactor>
    <text evidence="9">Binds 1 zinc ion per subunit.</text>
</comment>
<dbReference type="CDD" id="cd14817">
    <property type="entry name" value="D-Ala-D-Ala_dipeptidase_VanX"/>
    <property type="match status" value="1"/>
</dbReference>
<comment type="caution">
    <text evidence="12">The sequence shown here is derived from an EMBL/GenBank/DDBJ whole genome shotgun (WGS) entry which is preliminary data.</text>
</comment>
<keyword evidence="7 9" id="KW-0482">Metalloprotease</keyword>
<feature type="binding site" evidence="9">
    <location>
        <position position="158"/>
    </location>
    <ligand>
        <name>Zn(2+)</name>
        <dbReference type="ChEBI" id="CHEBI:29105"/>
        <note>catalytic</note>
    </ligand>
</feature>
<evidence type="ECO:0000256" key="3">
    <source>
        <dbReference type="ARBA" id="ARBA00022723"/>
    </source>
</evidence>
<protein>
    <recommendedName>
        <fullName evidence="9 10">D-alanyl-D-alanine dipeptidase</fullName>
        <shortName evidence="9 10">D-Ala-D-Ala dipeptidase</shortName>
        <ecNumber evidence="9 10">3.4.13.22</ecNumber>
    </recommendedName>
</protein>
<comment type="catalytic activity">
    <reaction evidence="1 9 10">
        <text>D-alanyl-D-alanine + H2O = 2 D-alanine</text>
        <dbReference type="Rhea" id="RHEA:20661"/>
        <dbReference type="ChEBI" id="CHEBI:15377"/>
        <dbReference type="ChEBI" id="CHEBI:57416"/>
        <dbReference type="ChEBI" id="CHEBI:57822"/>
        <dbReference type="EC" id="3.4.13.22"/>
    </reaction>
</comment>
<keyword evidence="13" id="KW-1185">Reference proteome</keyword>
<evidence type="ECO:0000256" key="5">
    <source>
        <dbReference type="ARBA" id="ARBA00022833"/>
    </source>
</evidence>
<dbReference type="PANTHER" id="PTHR43126">
    <property type="entry name" value="D-ALANYL-D-ALANINE DIPEPTIDASE"/>
    <property type="match status" value="1"/>
</dbReference>
<evidence type="ECO:0000256" key="9">
    <source>
        <dbReference type="HAMAP-Rule" id="MF_01924"/>
    </source>
</evidence>
<dbReference type="EMBL" id="JBHSQQ010000198">
    <property type="protein sequence ID" value="MFC5944542.1"/>
    <property type="molecule type" value="Genomic_DNA"/>
</dbReference>
<dbReference type="Proteomes" id="UP001596207">
    <property type="component" value="Unassembled WGS sequence"/>
</dbReference>
<keyword evidence="2 9" id="KW-0645">Protease</keyword>
<accession>A0ABW1HT16</accession>
<evidence type="ECO:0000256" key="6">
    <source>
        <dbReference type="ARBA" id="ARBA00022997"/>
    </source>
</evidence>
<feature type="binding site" evidence="9">
    <location>
        <position position="243"/>
    </location>
    <ligand>
        <name>Zn(2+)</name>
        <dbReference type="ChEBI" id="CHEBI:29105"/>
        <note>catalytic</note>
    </ligand>
</feature>
<dbReference type="RefSeq" id="WP_377537364.1">
    <property type="nucleotide sequence ID" value="NZ_JBHSQQ010000198.1"/>
</dbReference>
<keyword evidence="8 10" id="KW-0961">Cell wall biogenesis/degradation</keyword>
<dbReference type="Pfam" id="PF01427">
    <property type="entry name" value="Peptidase_M15"/>
    <property type="match status" value="2"/>
</dbReference>
<proteinExistence type="inferred from homology"/>
<dbReference type="PIRSF" id="PIRSF026671">
    <property type="entry name" value="AA_dipeptidase"/>
    <property type="match status" value="1"/>
</dbReference>
<dbReference type="InterPro" id="IPR000755">
    <property type="entry name" value="A_A_dipeptidase"/>
</dbReference>
<evidence type="ECO:0000256" key="4">
    <source>
        <dbReference type="ARBA" id="ARBA00022801"/>
    </source>
</evidence>
<keyword evidence="5 9" id="KW-0862">Zinc</keyword>
<name>A0ABW1HT16_9ACTN</name>